<organism evidence="1 2">
    <name type="scientific">Entomophthora muscae</name>
    <dbReference type="NCBI Taxonomy" id="34485"/>
    <lineage>
        <taxon>Eukaryota</taxon>
        <taxon>Fungi</taxon>
        <taxon>Fungi incertae sedis</taxon>
        <taxon>Zoopagomycota</taxon>
        <taxon>Entomophthoromycotina</taxon>
        <taxon>Entomophthoromycetes</taxon>
        <taxon>Entomophthorales</taxon>
        <taxon>Entomophthoraceae</taxon>
        <taxon>Entomophthora</taxon>
    </lineage>
</organism>
<dbReference type="EMBL" id="QTSX02004265">
    <property type="protein sequence ID" value="KAJ9067174.1"/>
    <property type="molecule type" value="Genomic_DNA"/>
</dbReference>
<keyword evidence="2" id="KW-1185">Reference proteome</keyword>
<protein>
    <submittedName>
        <fullName evidence="1">Uncharacterized protein</fullName>
    </submittedName>
</protein>
<gene>
    <name evidence="1" type="ORF">DSO57_1002238</name>
</gene>
<evidence type="ECO:0000313" key="1">
    <source>
        <dbReference type="EMBL" id="KAJ9067174.1"/>
    </source>
</evidence>
<dbReference type="Proteomes" id="UP001165960">
    <property type="component" value="Unassembled WGS sequence"/>
</dbReference>
<sequence length="180" mass="20473">MLVKKTLLKTLLKGFFLKKLVFELPFDYLSPCSNNNHEGSYFLFWFLAPFLSVILTLENQTLTTDWHSSSPDDSHQKEPLANECFKYLSGHWGRKFHYGFSTIPPPPAKPSLVRPNAAFYLLAYLIGYYLLGRFSSMMERIAYLRHFGHLAMVTVPIGSVITGLNLGALAHKIGDLFPLK</sequence>
<proteinExistence type="predicted"/>
<name>A0ACC2SXR1_9FUNG</name>
<evidence type="ECO:0000313" key="2">
    <source>
        <dbReference type="Proteomes" id="UP001165960"/>
    </source>
</evidence>
<reference evidence="1" key="1">
    <citation type="submission" date="2022-04" db="EMBL/GenBank/DDBJ databases">
        <title>Genome of the entomopathogenic fungus Entomophthora muscae.</title>
        <authorList>
            <person name="Elya C."/>
            <person name="Lovett B.R."/>
            <person name="Lee E."/>
            <person name="Macias A.M."/>
            <person name="Hajek A.E."/>
            <person name="De Bivort B.L."/>
            <person name="Kasson M.T."/>
            <person name="De Fine Licht H.H."/>
            <person name="Stajich J.E."/>
        </authorList>
    </citation>
    <scope>NUCLEOTIDE SEQUENCE</scope>
    <source>
        <strain evidence="1">Berkeley</strain>
    </source>
</reference>
<comment type="caution">
    <text evidence="1">The sequence shown here is derived from an EMBL/GenBank/DDBJ whole genome shotgun (WGS) entry which is preliminary data.</text>
</comment>
<accession>A0ACC2SXR1</accession>